<dbReference type="Pfam" id="PF00144">
    <property type="entry name" value="Beta-lactamase"/>
    <property type="match status" value="1"/>
</dbReference>
<organism evidence="2 3">
    <name type="scientific">Streptomonospora salina</name>
    <dbReference type="NCBI Taxonomy" id="104205"/>
    <lineage>
        <taxon>Bacteria</taxon>
        <taxon>Bacillati</taxon>
        <taxon>Actinomycetota</taxon>
        <taxon>Actinomycetes</taxon>
        <taxon>Streptosporangiales</taxon>
        <taxon>Nocardiopsidaceae</taxon>
        <taxon>Streptomonospora</taxon>
    </lineage>
</organism>
<evidence type="ECO:0000313" key="3">
    <source>
        <dbReference type="Proteomes" id="UP000578077"/>
    </source>
</evidence>
<gene>
    <name evidence="2" type="ORF">HNR25_003701</name>
</gene>
<dbReference type="Proteomes" id="UP000578077">
    <property type="component" value="Unassembled WGS sequence"/>
</dbReference>
<name>A0A841EHV2_9ACTN</name>
<comment type="caution">
    <text evidence="2">The sequence shown here is derived from an EMBL/GenBank/DDBJ whole genome shotgun (WGS) entry which is preliminary data.</text>
</comment>
<dbReference type="RefSeq" id="WP_184637101.1">
    <property type="nucleotide sequence ID" value="NZ_BAABKT010000011.1"/>
</dbReference>
<sequence length="455" mass="47933">MIKKLRRLFDDLARNSLVPGAQFSLYHGGELHEFVAGVERAGTGRPVTPRSRFAYGSVSKIFTAALVMQLVEDGDVDLDIPVDTYLPELPADRPAPAPTARQLLSHTAGLVSDHDDGPVRATSLRRQAASLLERAPVAAPGTAFSYSNGAYSLAAYLVEVVTGQDWWETLESHLALPAGLDLAFVYDARDPGSVPATGSGHAVDTASGTIEPVEFTVEPALAPAGGLAGSATDLVGFGRAFMGPEDAALDTDIADPRVLHEMGRTVSAAAPYGLADGWGAGWALHLASDRLWYGHDGTLDGGTCNLRVDPEGGTALALTTNGTSGLRFWEDLVAGLRELGLDVGHYQQPTPRGRAQAPAREAGTDGIVGRYVNGDLMADVAPDDSGGFQFRLSNGFSGPMIITSDLQFSVTMDDLGGMSFSGRFLRDPQEPGSIASMQYNGRALRRTPLPARSGA</sequence>
<dbReference type="PANTHER" id="PTHR46825:SF9">
    <property type="entry name" value="BETA-LACTAMASE-RELATED DOMAIN-CONTAINING PROTEIN"/>
    <property type="match status" value="1"/>
</dbReference>
<dbReference type="InterPro" id="IPR001466">
    <property type="entry name" value="Beta-lactam-related"/>
</dbReference>
<dbReference type="PANTHER" id="PTHR46825">
    <property type="entry name" value="D-ALANYL-D-ALANINE-CARBOXYPEPTIDASE/ENDOPEPTIDASE AMPH"/>
    <property type="match status" value="1"/>
</dbReference>
<dbReference type="AlphaFoldDB" id="A0A841EHV2"/>
<dbReference type="InterPro" id="IPR012338">
    <property type="entry name" value="Beta-lactam/transpept-like"/>
</dbReference>
<reference evidence="2 3" key="1">
    <citation type="submission" date="2020-08" db="EMBL/GenBank/DDBJ databases">
        <title>Sequencing the genomes of 1000 actinobacteria strains.</title>
        <authorList>
            <person name="Klenk H.-P."/>
        </authorList>
    </citation>
    <scope>NUCLEOTIDE SEQUENCE [LARGE SCALE GENOMIC DNA]</scope>
    <source>
        <strain evidence="2 3">DSM 44593</strain>
    </source>
</reference>
<proteinExistence type="predicted"/>
<keyword evidence="3" id="KW-1185">Reference proteome</keyword>
<evidence type="ECO:0000313" key="2">
    <source>
        <dbReference type="EMBL" id="MBB5999950.1"/>
    </source>
</evidence>
<dbReference type="EMBL" id="JACHLY010000001">
    <property type="protein sequence ID" value="MBB5999950.1"/>
    <property type="molecule type" value="Genomic_DNA"/>
</dbReference>
<protein>
    <submittedName>
        <fullName evidence="2">CubicO group peptidase (Beta-lactamase class C family)</fullName>
    </submittedName>
</protein>
<accession>A0A841EHV2</accession>
<dbReference type="SUPFAM" id="SSF56601">
    <property type="entry name" value="beta-lactamase/transpeptidase-like"/>
    <property type="match status" value="1"/>
</dbReference>
<feature type="domain" description="Beta-lactamase-related" evidence="1">
    <location>
        <begin position="5"/>
        <end position="327"/>
    </location>
</feature>
<dbReference type="Gene3D" id="3.40.710.10">
    <property type="entry name" value="DD-peptidase/beta-lactamase superfamily"/>
    <property type="match status" value="1"/>
</dbReference>
<evidence type="ECO:0000259" key="1">
    <source>
        <dbReference type="Pfam" id="PF00144"/>
    </source>
</evidence>
<dbReference type="InterPro" id="IPR050491">
    <property type="entry name" value="AmpC-like"/>
</dbReference>